<feature type="transmembrane region" description="Helical" evidence="1">
    <location>
        <begin position="83"/>
        <end position="102"/>
    </location>
</feature>
<evidence type="ECO:0000313" key="3">
    <source>
        <dbReference type="EMBL" id="OQP47049.1"/>
    </source>
</evidence>
<reference evidence="4" key="1">
    <citation type="submission" date="2016-04" db="EMBL/GenBank/DDBJ databases">
        <authorList>
            <person name="Chen L."/>
            <person name="Zhuang W."/>
            <person name="Wang G."/>
        </authorList>
    </citation>
    <scope>NUCLEOTIDE SEQUENCE [LARGE SCALE GENOMIC DNA]</scope>
    <source>
        <strain evidence="4">17621</strain>
    </source>
</reference>
<feature type="transmembrane region" description="Helical" evidence="1">
    <location>
        <begin position="267"/>
        <end position="289"/>
    </location>
</feature>
<accession>A0A1V9ELN3</accession>
<keyword evidence="1" id="KW-0472">Membrane</keyword>
<evidence type="ECO:0000259" key="2">
    <source>
        <dbReference type="Pfam" id="PF07786"/>
    </source>
</evidence>
<dbReference type="Pfam" id="PF07786">
    <property type="entry name" value="HGSNAT_cat"/>
    <property type="match status" value="1"/>
</dbReference>
<feature type="transmembrane region" description="Helical" evidence="1">
    <location>
        <begin position="301"/>
        <end position="320"/>
    </location>
</feature>
<keyword evidence="4" id="KW-1185">Reference proteome</keyword>
<protein>
    <submittedName>
        <fullName evidence="3">DUF5009 domain-containing protein</fullName>
    </submittedName>
</protein>
<dbReference type="EMBL" id="LVXG01000023">
    <property type="protein sequence ID" value="OQP47049.1"/>
    <property type="molecule type" value="Genomic_DNA"/>
</dbReference>
<dbReference type="RefSeq" id="WP_081201057.1">
    <property type="nucleotide sequence ID" value="NZ_FOCZ01000002.1"/>
</dbReference>
<feature type="transmembrane region" description="Helical" evidence="1">
    <location>
        <begin position="12"/>
        <end position="29"/>
    </location>
</feature>
<evidence type="ECO:0000256" key="1">
    <source>
        <dbReference type="SAM" id="Phobius"/>
    </source>
</evidence>
<dbReference type="STRING" id="354355.SAMN05660816_01206"/>
<feature type="transmembrane region" description="Helical" evidence="1">
    <location>
        <begin position="175"/>
        <end position="194"/>
    </location>
</feature>
<dbReference type="Proteomes" id="UP000192610">
    <property type="component" value="Unassembled WGS sequence"/>
</dbReference>
<feature type="transmembrane region" description="Helical" evidence="1">
    <location>
        <begin position="144"/>
        <end position="163"/>
    </location>
</feature>
<feature type="transmembrane region" description="Helical" evidence="1">
    <location>
        <begin position="49"/>
        <end position="71"/>
    </location>
</feature>
<dbReference type="PANTHER" id="PTHR31061">
    <property type="entry name" value="LD22376P"/>
    <property type="match status" value="1"/>
</dbReference>
<feature type="transmembrane region" description="Helical" evidence="1">
    <location>
        <begin position="232"/>
        <end position="255"/>
    </location>
</feature>
<comment type="caution">
    <text evidence="3">The sequence shown here is derived from an EMBL/GenBank/DDBJ whole genome shotgun (WGS) entry which is preliminary data.</text>
</comment>
<feature type="transmembrane region" description="Helical" evidence="1">
    <location>
        <begin position="370"/>
        <end position="388"/>
    </location>
</feature>
<keyword evidence="1" id="KW-0812">Transmembrane</keyword>
<proteinExistence type="predicted"/>
<feature type="domain" description="Heparan-alpha-glucosaminide N-acetyltransferase catalytic" evidence="2">
    <location>
        <begin position="7"/>
        <end position="97"/>
    </location>
</feature>
<sequence length="397" mass="44268">MRPFTQRLASIDVFRALTMLLMIFVNDLWTLKDIPLWLEHTQANEDGMGLADTVFPAFLFIVGLSIPFAIGNRWAKGASQSNILGHIFIRSFALLAMGFFHVNLENYNNAAAFLPKPIWEILITISFFFIWLDYPSTFSKRKKIILQCIGTGLLVFLAAVYKGEEKGQTVWLHPQWWGILGLIGWSYLLSALVFQFSKGRLSILIGGFLFFTLFNVATKAGWLHMLTSIRHYVWITGDGSLPALTMAGILTAVLYSSLAEKGQYNKCYMLFLLLGALMLAGGFAIRPLGGGISKIHATPSWIAICTGISILVFTGLIWLVDCKKKQHWFDIIKPAGNSTLTAYLLPYIFYPLVHLVGIGLPAFLLTGAAGLIKSLVFALLIILLTGLLSKWRIRLKI</sequence>
<feature type="transmembrane region" description="Helical" evidence="1">
    <location>
        <begin position="114"/>
        <end position="132"/>
    </location>
</feature>
<feature type="transmembrane region" description="Helical" evidence="1">
    <location>
        <begin position="201"/>
        <end position="220"/>
    </location>
</feature>
<dbReference type="AlphaFoldDB" id="A0A1V9ELN3"/>
<dbReference type="OrthoDB" id="9788724at2"/>
<gene>
    <name evidence="3" type="ORF">A4H97_05900</name>
</gene>
<evidence type="ECO:0000313" key="4">
    <source>
        <dbReference type="Proteomes" id="UP000192610"/>
    </source>
</evidence>
<dbReference type="InterPro" id="IPR012429">
    <property type="entry name" value="HGSNAT_cat"/>
</dbReference>
<name>A0A1V9ELN3_9BACT</name>
<keyword evidence="1" id="KW-1133">Transmembrane helix</keyword>
<dbReference type="PANTHER" id="PTHR31061:SF24">
    <property type="entry name" value="LD22376P"/>
    <property type="match status" value="1"/>
</dbReference>
<feature type="transmembrane region" description="Helical" evidence="1">
    <location>
        <begin position="340"/>
        <end position="364"/>
    </location>
</feature>
<organism evidence="3 4">
    <name type="scientific">Niastella yeongjuensis</name>
    <dbReference type="NCBI Taxonomy" id="354355"/>
    <lineage>
        <taxon>Bacteria</taxon>
        <taxon>Pseudomonadati</taxon>
        <taxon>Bacteroidota</taxon>
        <taxon>Chitinophagia</taxon>
        <taxon>Chitinophagales</taxon>
        <taxon>Chitinophagaceae</taxon>
        <taxon>Niastella</taxon>
    </lineage>
</organism>